<dbReference type="InterPro" id="IPR011009">
    <property type="entry name" value="Kinase-like_dom_sf"/>
</dbReference>
<feature type="region of interest" description="Disordered" evidence="1">
    <location>
        <begin position="546"/>
        <end position="566"/>
    </location>
</feature>
<dbReference type="GeneID" id="8852290"/>
<dbReference type="InterPro" id="IPR045269">
    <property type="entry name" value="Atg1-like"/>
</dbReference>
<dbReference type="Proteomes" id="UP000006671">
    <property type="component" value="Unassembled WGS sequence"/>
</dbReference>
<dbReference type="RefSeq" id="XP_002682523.1">
    <property type="nucleotide sequence ID" value="XM_002682477.1"/>
</dbReference>
<accession>D2V0S2</accession>
<dbReference type="SUPFAM" id="SSF56112">
    <property type="entry name" value="Protein kinase-like (PK-like)"/>
    <property type="match status" value="1"/>
</dbReference>
<feature type="region of interest" description="Disordered" evidence="1">
    <location>
        <begin position="1"/>
        <end position="57"/>
    </location>
</feature>
<feature type="domain" description="Protein kinase" evidence="2">
    <location>
        <begin position="193"/>
        <end position="644"/>
    </location>
</feature>
<dbReference type="GO" id="GO:0005524">
    <property type="term" value="F:ATP binding"/>
    <property type="evidence" value="ECO:0007669"/>
    <property type="project" value="InterPro"/>
</dbReference>
<dbReference type="Gene3D" id="1.10.510.10">
    <property type="entry name" value="Transferase(Phosphotransferase) domain 1"/>
    <property type="match status" value="1"/>
</dbReference>
<evidence type="ECO:0000313" key="4">
    <source>
        <dbReference type="Proteomes" id="UP000006671"/>
    </source>
</evidence>
<keyword evidence="4" id="KW-1185">Reference proteome</keyword>
<dbReference type="PANTHER" id="PTHR24348">
    <property type="entry name" value="SERINE/THREONINE-PROTEIN KINASE UNC-51-RELATED"/>
    <property type="match status" value="1"/>
</dbReference>
<dbReference type="GO" id="GO:0005737">
    <property type="term" value="C:cytoplasm"/>
    <property type="evidence" value="ECO:0007669"/>
    <property type="project" value="TreeGrafter"/>
</dbReference>
<evidence type="ECO:0000313" key="3">
    <source>
        <dbReference type="EMBL" id="EFC49779.1"/>
    </source>
</evidence>
<dbReference type="GO" id="GO:0004674">
    <property type="term" value="F:protein serine/threonine kinase activity"/>
    <property type="evidence" value="ECO:0007669"/>
    <property type="project" value="InterPro"/>
</dbReference>
<dbReference type="Pfam" id="PF00069">
    <property type="entry name" value="Pkinase"/>
    <property type="match status" value="1"/>
</dbReference>
<dbReference type="OrthoDB" id="1668230at2759"/>
<protein>
    <submittedName>
        <fullName evidence="3">Predicted protein</fullName>
    </submittedName>
</protein>
<dbReference type="SMART" id="SM00220">
    <property type="entry name" value="S_TKc"/>
    <property type="match status" value="1"/>
</dbReference>
<dbReference type="VEuPathDB" id="AmoebaDB:NAEGRDRAFT_62395"/>
<dbReference type="InParanoid" id="D2V0S2"/>
<dbReference type="PROSITE" id="PS50011">
    <property type="entry name" value="PROTEIN_KINASE_DOM"/>
    <property type="match status" value="1"/>
</dbReference>
<proteinExistence type="predicted"/>
<evidence type="ECO:0000256" key="1">
    <source>
        <dbReference type="SAM" id="MobiDB-lite"/>
    </source>
</evidence>
<dbReference type="AlphaFoldDB" id="D2V0S2"/>
<dbReference type="GO" id="GO:0010506">
    <property type="term" value="P:regulation of autophagy"/>
    <property type="evidence" value="ECO:0007669"/>
    <property type="project" value="InterPro"/>
</dbReference>
<dbReference type="EMBL" id="GG738847">
    <property type="protein sequence ID" value="EFC49779.1"/>
    <property type="molecule type" value="Genomic_DNA"/>
</dbReference>
<gene>
    <name evidence="3" type="ORF">NAEGRDRAFT_62395</name>
</gene>
<name>D2V0S2_NAEGR</name>
<organism evidence="4">
    <name type="scientific">Naegleria gruberi</name>
    <name type="common">Amoeba</name>
    <dbReference type="NCBI Taxonomy" id="5762"/>
    <lineage>
        <taxon>Eukaryota</taxon>
        <taxon>Discoba</taxon>
        <taxon>Heterolobosea</taxon>
        <taxon>Tetramitia</taxon>
        <taxon>Eutetramitia</taxon>
        <taxon>Vahlkampfiidae</taxon>
        <taxon>Naegleria</taxon>
    </lineage>
</organism>
<dbReference type="KEGG" id="ngr:NAEGRDRAFT_62395"/>
<reference evidence="3 4" key="1">
    <citation type="journal article" date="2010" name="Cell">
        <title>The genome of Naegleria gruberi illuminates early eukaryotic versatility.</title>
        <authorList>
            <person name="Fritz-Laylin L.K."/>
            <person name="Prochnik S.E."/>
            <person name="Ginger M.L."/>
            <person name="Dacks J.B."/>
            <person name="Carpenter M.L."/>
            <person name="Field M.C."/>
            <person name="Kuo A."/>
            <person name="Paredez A."/>
            <person name="Chapman J."/>
            <person name="Pham J."/>
            <person name="Shu S."/>
            <person name="Neupane R."/>
            <person name="Cipriano M."/>
            <person name="Mancuso J."/>
            <person name="Tu H."/>
            <person name="Salamov A."/>
            <person name="Lindquist E."/>
            <person name="Shapiro H."/>
            <person name="Lucas S."/>
            <person name="Grigoriev I.V."/>
            <person name="Cande W.Z."/>
            <person name="Fulton C."/>
            <person name="Rokhsar D.S."/>
            <person name="Dawson S.C."/>
        </authorList>
    </citation>
    <scope>NUCLEOTIDE SEQUENCE [LARGE SCALE GENOMIC DNA]</scope>
    <source>
        <strain evidence="3 4">NEG-M</strain>
    </source>
</reference>
<evidence type="ECO:0000259" key="2">
    <source>
        <dbReference type="PROSITE" id="PS50011"/>
    </source>
</evidence>
<sequence>MEEAGYFTQEASSSSGEECEEGDDVGLSVPYSKAARSKTRSRTSPSKQQPKAKKKKLQDTINQGFEFLEQIEQYLKKELPFVTTNDEIDEKLKEQLVAIPDIEGCTDMTSLRRLLLTLSIEYSKETCPIFNCKDDTSCLMKYAQDPSIQNLQAVIEHYNLRDDCYSSILRSLIPPKLNILGCATELQLTTTHFSSLFELALLSKNKIFVNSNKQIPNMLNKKMLSQKIKDSMKELQVDAILAQKYNDRYITKIIREDKHEHSFSHFNHPDFLRVVFVMRLALSKNIRHLVKKDLESNIHDKLFILGMTTDNIQTNLYCMHANIKDDLSISYKMYTLGNFQHTEVKERAQLIHIILNSFSIPDSDIVETYLKHSKPSIKEPQTEKKKPQTSLVVGGLIIKLREKAPEKLCQTTKSLWKCDIINPKSNNSWKAFCKQVEPNSSDSLIGNLKFLTLFITRASSGEIILLEGEKVETISDPEEIISLTIDLLVQLYFLKNSRIIHNDLKPQNIVKYDNHYFIIDYGLSIEYASCDGDVCKDFDQNVITSTSGSPSYDSPEKRKHGSVSPKSDLFSLGRSISEIINESLRTDIKNDMEETHRKQFNMFMKELILNMTKKNNVERWTVEECITFVKSLYPIECRTSVEFFKQKEKYRTPVTDTDDGNIFGEI</sequence>
<dbReference type="InterPro" id="IPR000719">
    <property type="entry name" value="Prot_kinase_dom"/>
</dbReference>